<dbReference type="PANTHER" id="PTHR11403">
    <property type="entry name" value="CYTOCHROME C OXIDASE SUBUNIT III"/>
    <property type="match status" value="1"/>
</dbReference>
<dbReference type="InterPro" id="IPR013833">
    <property type="entry name" value="Cyt_c_oxidase_su3_a-hlx"/>
</dbReference>
<gene>
    <name evidence="10" type="ORF">SCD90_05530</name>
</gene>
<keyword evidence="4 7" id="KW-0812">Transmembrane</keyword>
<keyword evidence="3" id="KW-1003">Cell membrane</keyword>
<evidence type="ECO:0000313" key="10">
    <source>
        <dbReference type="EMBL" id="MDX6805517.1"/>
    </source>
</evidence>
<sequence length="201" mass="22846">MKTRVVLDLKDHPTYGFGPRMTTWWGTLAFCALEGMGFALVSGSYLYLAYLSESAWPIGAAPPDLMPGIVFSILLLASLLPNHWLKQAAVKKDLRRVRIGLVVMSLLGLVLLGVRVFEFPALNIWWDTNAYGSMLWLILALHTVHLATDVGDTLVVTVLMFTKEGRVPRRFTDVEDNGFYWYFVVGSWVPLYVLLYWFQRI</sequence>
<evidence type="ECO:0000256" key="6">
    <source>
        <dbReference type="ARBA" id="ARBA00023136"/>
    </source>
</evidence>
<feature type="transmembrane region" description="Helical" evidence="8">
    <location>
        <begin position="134"/>
        <end position="159"/>
    </location>
</feature>
<dbReference type="SUPFAM" id="SSF81452">
    <property type="entry name" value="Cytochrome c oxidase subunit III-like"/>
    <property type="match status" value="1"/>
</dbReference>
<evidence type="ECO:0000256" key="4">
    <source>
        <dbReference type="ARBA" id="ARBA00022692"/>
    </source>
</evidence>
<feature type="transmembrane region" description="Helical" evidence="8">
    <location>
        <begin position="179"/>
        <end position="198"/>
    </location>
</feature>
<dbReference type="InterPro" id="IPR035973">
    <property type="entry name" value="Cyt_c_oxidase_su3-like_sf"/>
</dbReference>
<feature type="transmembrane region" description="Helical" evidence="8">
    <location>
        <begin position="21"/>
        <end position="45"/>
    </location>
</feature>
<keyword evidence="5 8" id="KW-1133">Transmembrane helix</keyword>
<dbReference type="RefSeq" id="WP_319843628.1">
    <property type="nucleotide sequence ID" value="NZ_JAXAFJ010000002.1"/>
</dbReference>
<comment type="subcellular location">
    <subcellularLocation>
        <location evidence="1 7">Cell membrane</location>
        <topology evidence="1 7">Multi-pass membrane protein</topology>
    </subcellularLocation>
</comment>
<organism evidence="10 11">
    <name type="scientific">Terrihabitans rhizophilus</name>
    <dbReference type="NCBI Taxonomy" id="3092662"/>
    <lineage>
        <taxon>Bacteria</taxon>
        <taxon>Pseudomonadati</taxon>
        <taxon>Pseudomonadota</taxon>
        <taxon>Alphaproteobacteria</taxon>
        <taxon>Hyphomicrobiales</taxon>
        <taxon>Terrihabitans</taxon>
    </lineage>
</organism>
<feature type="transmembrane region" description="Helical" evidence="8">
    <location>
        <begin position="97"/>
        <end position="114"/>
    </location>
</feature>
<dbReference type="PROSITE" id="PS50253">
    <property type="entry name" value="COX3"/>
    <property type="match status" value="1"/>
</dbReference>
<proteinExistence type="inferred from homology"/>
<dbReference type="Gene3D" id="1.20.120.80">
    <property type="entry name" value="Cytochrome c oxidase, subunit III, four-helix bundle"/>
    <property type="match status" value="1"/>
</dbReference>
<comment type="caution">
    <text evidence="10">The sequence shown here is derived from an EMBL/GenBank/DDBJ whole genome shotgun (WGS) entry which is preliminary data.</text>
</comment>
<evidence type="ECO:0000313" key="11">
    <source>
        <dbReference type="Proteomes" id="UP001274321"/>
    </source>
</evidence>
<comment type="similarity">
    <text evidence="2 7">Belongs to the cytochrome c oxidase subunit 3 family.</text>
</comment>
<name>A0ABU4RL20_9HYPH</name>
<evidence type="ECO:0000256" key="2">
    <source>
        <dbReference type="ARBA" id="ARBA00010581"/>
    </source>
</evidence>
<dbReference type="InterPro" id="IPR024791">
    <property type="entry name" value="Cyt_c/ubiquinol_Oxase_su3"/>
</dbReference>
<evidence type="ECO:0000256" key="1">
    <source>
        <dbReference type="ARBA" id="ARBA00004651"/>
    </source>
</evidence>
<dbReference type="Pfam" id="PF00510">
    <property type="entry name" value="COX3"/>
    <property type="match status" value="1"/>
</dbReference>
<keyword evidence="6 8" id="KW-0472">Membrane</keyword>
<dbReference type="Proteomes" id="UP001274321">
    <property type="component" value="Unassembled WGS sequence"/>
</dbReference>
<evidence type="ECO:0000256" key="7">
    <source>
        <dbReference type="RuleBase" id="RU003376"/>
    </source>
</evidence>
<feature type="transmembrane region" description="Helical" evidence="8">
    <location>
        <begin position="65"/>
        <end position="85"/>
    </location>
</feature>
<dbReference type="InterPro" id="IPR000298">
    <property type="entry name" value="Cyt_c_oxidase-like_su3"/>
</dbReference>
<reference evidence="10 11" key="1">
    <citation type="submission" date="2023-11" db="EMBL/GenBank/DDBJ databases">
        <authorList>
            <person name="Bao R."/>
        </authorList>
    </citation>
    <scope>NUCLEOTIDE SEQUENCE [LARGE SCALE GENOMIC DNA]</scope>
    <source>
        <strain evidence="10 11">PJ23</strain>
    </source>
</reference>
<evidence type="ECO:0000256" key="8">
    <source>
        <dbReference type="SAM" id="Phobius"/>
    </source>
</evidence>
<evidence type="ECO:0000256" key="5">
    <source>
        <dbReference type="ARBA" id="ARBA00022989"/>
    </source>
</evidence>
<evidence type="ECO:0000256" key="3">
    <source>
        <dbReference type="ARBA" id="ARBA00022475"/>
    </source>
</evidence>
<dbReference type="PANTHER" id="PTHR11403:SF2">
    <property type="entry name" value="CYTOCHROME BO(3) UBIQUINOL OXIDASE SUBUNIT 3"/>
    <property type="match status" value="1"/>
</dbReference>
<dbReference type="EMBL" id="JAXAFJ010000002">
    <property type="protein sequence ID" value="MDX6805517.1"/>
    <property type="molecule type" value="Genomic_DNA"/>
</dbReference>
<protein>
    <submittedName>
        <fullName evidence="10">Cytochrome c oxidase subunit 3</fullName>
    </submittedName>
</protein>
<keyword evidence="11" id="KW-1185">Reference proteome</keyword>
<accession>A0ABU4RL20</accession>
<feature type="domain" description="Heme-copper oxidase subunit III family profile" evidence="9">
    <location>
        <begin position="25"/>
        <end position="200"/>
    </location>
</feature>
<evidence type="ECO:0000259" key="9">
    <source>
        <dbReference type="PROSITE" id="PS50253"/>
    </source>
</evidence>